<dbReference type="Proteomes" id="UP001141552">
    <property type="component" value="Unassembled WGS sequence"/>
</dbReference>
<reference evidence="1" key="1">
    <citation type="submission" date="2022-02" db="EMBL/GenBank/DDBJ databases">
        <authorList>
            <person name="Henning P.M."/>
            <person name="McCubbin A.G."/>
            <person name="Shore J.S."/>
        </authorList>
    </citation>
    <scope>NUCLEOTIDE SEQUENCE</scope>
    <source>
        <strain evidence="1">F60SS</strain>
        <tissue evidence="1">Leaves</tissue>
    </source>
</reference>
<keyword evidence="2" id="KW-1185">Reference proteome</keyword>
<sequence length="77" mass="8622">MPERIHADLNVDLVGIPSYGHSLLIPLQGIRNVESLVVNLKTLKASGLLEDQTSPFRNLKSLKLRSPYLSPRECLQQ</sequence>
<evidence type="ECO:0000313" key="2">
    <source>
        <dbReference type="Proteomes" id="UP001141552"/>
    </source>
</evidence>
<name>A0A9Q0G1P1_9ROSI</name>
<accession>A0A9Q0G1P1</accession>
<protein>
    <submittedName>
        <fullName evidence="1">Uncharacterized protein</fullName>
    </submittedName>
</protein>
<reference evidence="1" key="2">
    <citation type="journal article" date="2023" name="Plants (Basel)">
        <title>Annotation of the Turnera subulata (Passifloraceae) Draft Genome Reveals the S-Locus Evolved after the Divergence of Turneroideae from Passifloroideae in a Stepwise Manner.</title>
        <authorList>
            <person name="Henning P.M."/>
            <person name="Roalson E.H."/>
            <person name="Mir W."/>
            <person name="McCubbin A.G."/>
            <person name="Shore J.S."/>
        </authorList>
    </citation>
    <scope>NUCLEOTIDE SEQUENCE</scope>
    <source>
        <strain evidence="1">F60SS</strain>
    </source>
</reference>
<organism evidence="1 2">
    <name type="scientific">Turnera subulata</name>
    <dbReference type="NCBI Taxonomy" id="218843"/>
    <lineage>
        <taxon>Eukaryota</taxon>
        <taxon>Viridiplantae</taxon>
        <taxon>Streptophyta</taxon>
        <taxon>Embryophyta</taxon>
        <taxon>Tracheophyta</taxon>
        <taxon>Spermatophyta</taxon>
        <taxon>Magnoliopsida</taxon>
        <taxon>eudicotyledons</taxon>
        <taxon>Gunneridae</taxon>
        <taxon>Pentapetalae</taxon>
        <taxon>rosids</taxon>
        <taxon>fabids</taxon>
        <taxon>Malpighiales</taxon>
        <taxon>Passifloraceae</taxon>
        <taxon>Turnera</taxon>
    </lineage>
</organism>
<dbReference type="EMBL" id="JAKUCV010002756">
    <property type="protein sequence ID" value="KAJ4841511.1"/>
    <property type="molecule type" value="Genomic_DNA"/>
</dbReference>
<dbReference type="AlphaFoldDB" id="A0A9Q0G1P1"/>
<proteinExistence type="predicted"/>
<gene>
    <name evidence="1" type="ORF">Tsubulata_012661</name>
</gene>
<comment type="caution">
    <text evidence="1">The sequence shown here is derived from an EMBL/GenBank/DDBJ whole genome shotgun (WGS) entry which is preliminary data.</text>
</comment>
<evidence type="ECO:0000313" key="1">
    <source>
        <dbReference type="EMBL" id="KAJ4841511.1"/>
    </source>
</evidence>